<evidence type="ECO:0000313" key="1">
    <source>
        <dbReference type="EMBL" id="AJF97473.1"/>
    </source>
</evidence>
<dbReference type="EMBL" id="KP136319">
    <property type="protein sequence ID" value="AJF97473.1"/>
    <property type="molecule type" value="Genomic_DNA"/>
</dbReference>
<sequence length="469" mass="50980">MDVTEPPRLPPEIWAAIIEHLPRISDVAALGIALPGVLSRPLVDEICIRPLVRAPNRLLTSGAPLPIVQRLLAHWRTHMRAPALRLAVAGGRLEVLAWLIALLVHTDDSTDRTHRAMLDGLFTMNIVRLPASHGQPARDGTLVLNGVHYRPAPACAVVQGLEHAIIDAISLDRIDMVSLMVDALGRYPDMPAKRRAFVRLMKSAVEQCHLLSLKVLHTRGTPTGRCECPHQISSHAIKHDKVDALRWMRSWGCAATQTPPRAVECALRHNATEALEWAASLLRDPQWRISPKCVTAALVRGNCAEALARACALGLVDTRANSALAALANSVTTTCNVRDRPANRHVVAHSPLYTPTEPRCDQLFVHRATDGLVMGRTCDFWTRKWSRLVGVAAEADPIPQLRFGPAVIRARLANVCGRTILAVIIGDGDTTMALGICTTTNGPLPQQSLVLTALGDGTDLVAWTLGRSL</sequence>
<reference evidence="1 2" key="1">
    <citation type="journal article" date="2015" name="Parasitol. Res.">
        <title>Viruses in close associations with free-living amoebae.</title>
        <authorList>
            <person name="Scheid P."/>
        </authorList>
    </citation>
    <scope>NUCLEOTIDE SEQUENCE [LARGE SCALE GENOMIC DNA]</scope>
    <source>
        <strain evidence="1">KlaHel</strain>
    </source>
</reference>
<protein>
    <submittedName>
        <fullName evidence="1">Uncharacterized protein</fullName>
    </submittedName>
</protein>
<dbReference type="Proteomes" id="UP000202511">
    <property type="component" value="Segment"/>
</dbReference>
<dbReference type="KEGG" id="vg:23462390"/>
<dbReference type="SUPFAM" id="SSF140860">
    <property type="entry name" value="Pseudo ankyrin repeat-like"/>
    <property type="match status" value="1"/>
</dbReference>
<name>A0A0B5IXI2_9VIRU</name>
<evidence type="ECO:0000313" key="2">
    <source>
        <dbReference type="Proteomes" id="UP000202511"/>
    </source>
</evidence>
<proteinExistence type="predicted"/>
<dbReference type="RefSeq" id="YP_009119708.1">
    <property type="nucleotide sequence ID" value="NC_026440.1"/>
</dbReference>
<accession>A0A0B5IXI2</accession>
<organism evidence="1 2">
    <name type="scientific">Pandoravirus inopinatum</name>
    <dbReference type="NCBI Taxonomy" id="1605721"/>
    <lineage>
        <taxon>Viruses</taxon>
        <taxon>Pandoravirus</taxon>
    </lineage>
</organism>
<dbReference type="GeneID" id="23462390"/>